<gene>
    <name evidence="1" type="ORF">J5N97_022428</name>
</gene>
<comment type="caution">
    <text evidence="1">The sequence shown here is derived from an EMBL/GenBank/DDBJ whole genome shotgun (WGS) entry which is preliminary data.</text>
</comment>
<proteinExistence type="predicted"/>
<dbReference type="OrthoDB" id="196957at2759"/>
<reference evidence="1" key="2">
    <citation type="journal article" date="2022" name="Hortic Res">
        <title>The genome of Dioscorea zingiberensis sheds light on the biosynthesis, origin and evolution of the medicinally important diosgenin saponins.</title>
        <authorList>
            <person name="Li Y."/>
            <person name="Tan C."/>
            <person name="Li Z."/>
            <person name="Guo J."/>
            <person name="Li S."/>
            <person name="Chen X."/>
            <person name="Wang C."/>
            <person name="Dai X."/>
            <person name="Yang H."/>
            <person name="Song W."/>
            <person name="Hou L."/>
            <person name="Xu J."/>
            <person name="Tong Z."/>
            <person name="Xu A."/>
            <person name="Yuan X."/>
            <person name="Wang W."/>
            <person name="Yang Q."/>
            <person name="Chen L."/>
            <person name="Sun Z."/>
            <person name="Wang K."/>
            <person name="Pan B."/>
            <person name="Chen J."/>
            <person name="Bao Y."/>
            <person name="Liu F."/>
            <person name="Qi X."/>
            <person name="Gang D.R."/>
            <person name="Wen J."/>
            <person name="Li J."/>
        </authorList>
    </citation>
    <scope>NUCLEOTIDE SEQUENCE</scope>
    <source>
        <strain evidence="1">Dzin_1.0</strain>
    </source>
</reference>
<evidence type="ECO:0000313" key="1">
    <source>
        <dbReference type="EMBL" id="KAJ0969551.1"/>
    </source>
</evidence>
<keyword evidence="2" id="KW-1185">Reference proteome</keyword>
<sequence length="127" mass="14453">MEFLQVHLIRMSASGTELVSEGLFYHPSEIWDLKSCPFDPRIFSTIFTSELYGQSNAPQRKELVSLKDHSFKVIAQESVGILHSFSSGVWNPHDCNNIAAMSDSLLQFWDLRTMKKANSIEHVHAQD</sequence>
<dbReference type="PANTHER" id="PTHR14205">
    <property type="entry name" value="WD-REPEAT PROTEIN"/>
    <property type="match status" value="1"/>
</dbReference>
<organism evidence="1 2">
    <name type="scientific">Dioscorea zingiberensis</name>
    <dbReference type="NCBI Taxonomy" id="325984"/>
    <lineage>
        <taxon>Eukaryota</taxon>
        <taxon>Viridiplantae</taxon>
        <taxon>Streptophyta</taxon>
        <taxon>Embryophyta</taxon>
        <taxon>Tracheophyta</taxon>
        <taxon>Spermatophyta</taxon>
        <taxon>Magnoliopsida</taxon>
        <taxon>Liliopsida</taxon>
        <taxon>Dioscoreales</taxon>
        <taxon>Dioscoreaceae</taxon>
        <taxon>Dioscorea</taxon>
    </lineage>
</organism>
<dbReference type="SUPFAM" id="SSF50978">
    <property type="entry name" value="WD40 repeat-like"/>
    <property type="match status" value="1"/>
</dbReference>
<dbReference type="Proteomes" id="UP001085076">
    <property type="component" value="Miscellaneous, Linkage group lg06"/>
</dbReference>
<dbReference type="PANTHER" id="PTHR14205:SF15">
    <property type="entry name" value="EARP AND GARP COMPLEX-INTERACTING PROTEIN 1"/>
    <property type="match status" value="1"/>
</dbReference>
<dbReference type="InterPro" id="IPR040323">
    <property type="entry name" value="EIPR1"/>
</dbReference>
<reference evidence="1" key="1">
    <citation type="submission" date="2021-03" db="EMBL/GenBank/DDBJ databases">
        <authorList>
            <person name="Li Z."/>
            <person name="Yang C."/>
        </authorList>
    </citation>
    <scope>NUCLEOTIDE SEQUENCE</scope>
    <source>
        <strain evidence="1">Dzin_1.0</strain>
        <tissue evidence="1">Leaf</tissue>
    </source>
</reference>
<accession>A0A9D5CAJ6</accession>
<protein>
    <submittedName>
        <fullName evidence="1">Uncharacterized protein</fullName>
    </submittedName>
</protein>
<dbReference type="AlphaFoldDB" id="A0A9D5CAJ6"/>
<dbReference type="GO" id="GO:0016567">
    <property type="term" value="P:protein ubiquitination"/>
    <property type="evidence" value="ECO:0007669"/>
    <property type="project" value="TreeGrafter"/>
</dbReference>
<dbReference type="EMBL" id="JAGGNH010000006">
    <property type="protein sequence ID" value="KAJ0969551.1"/>
    <property type="molecule type" value="Genomic_DNA"/>
</dbReference>
<evidence type="ECO:0000313" key="2">
    <source>
        <dbReference type="Proteomes" id="UP001085076"/>
    </source>
</evidence>
<name>A0A9D5CAJ6_9LILI</name>
<dbReference type="InterPro" id="IPR036322">
    <property type="entry name" value="WD40_repeat_dom_sf"/>
</dbReference>